<evidence type="ECO:0000313" key="7">
    <source>
        <dbReference type="EMBL" id="PIK54422.1"/>
    </source>
</evidence>
<dbReference type="PANTHER" id="PTHR48032">
    <property type="entry name" value="RNA-BINDING PROTEIN MUSASHI HOMOLOG RBP6"/>
    <property type="match status" value="1"/>
</dbReference>
<dbReference type="PROSITE" id="PS50102">
    <property type="entry name" value="RRM"/>
    <property type="match status" value="2"/>
</dbReference>
<name>A0A2G8L2F8_STIJA</name>
<proteinExistence type="predicted"/>
<dbReference type="GO" id="GO:0006417">
    <property type="term" value="P:regulation of translation"/>
    <property type="evidence" value="ECO:0007669"/>
    <property type="project" value="TreeGrafter"/>
</dbReference>
<dbReference type="InterPro" id="IPR035979">
    <property type="entry name" value="RBD_domain_sf"/>
</dbReference>
<evidence type="ECO:0000256" key="3">
    <source>
        <dbReference type="ARBA" id="ARBA00022737"/>
    </source>
</evidence>
<dbReference type="AlphaFoldDB" id="A0A2G8L2F8"/>
<dbReference type="EMBL" id="MRZV01000248">
    <property type="protein sequence ID" value="PIK54422.1"/>
    <property type="molecule type" value="Genomic_DNA"/>
</dbReference>
<dbReference type="OrthoDB" id="1875751at2759"/>
<dbReference type="InterPro" id="IPR012677">
    <property type="entry name" value="Nucleotide-bd_a/b_plait_sf"/>
</dbReference>
<dbReference type="SUPFAM" id="SSF54928">
    <property type="entry name" value="RNA-binding domain, RBD"/>
    <property type="match status" value="1"/>
</dbReference>
<dbReference type="SMART" id="SM00360">
    <property type="entry name" value="RRM"/>
    <property type="match status" value="2"/>
</dbReference>
<evidence type="ECO:0000256" key="2">
    <source>
        <dbReference type="ARBA" id="ARBA00022490"/>
    </source>
</evidence>
<dbReference type="GO" id="GO:0003729">
    <property type="term" value="F:mRNA binding"/>
    <property type="evidence" value="ECO:0007669"/>
    <property type="project" value="TreeGrafter"/>
</dbReference>
<feature type="domain" description="RRM" evidence="6">
    <location>
        <begin position="106"/>
        <end position="159"/>
    </location>
</feature>
<evidence type="ECO:0000256" key="4">
    <source>
        <dbReference type="ARBA" id="ARBA00022884"/>
    </source>
</evidence>
<keyword evidence="8" id="KW-1185">Reference proteome</keyword>
<dbReference type="InterPro" id="IPR000504">
    <property type="entry name" value="RRM_dom"/>
</dbReference>
<reference evidence="7 8" key="1">
    <citation type="journal article" date="2017" name="PLoS Biol.">
        <title>The sea cucumber genome provides insights into morphological evolution and visceral regeneration.</title>
        <authorList>
            <person name="Zhang X."/>
            <person name="Sun L."/>
            <person name="Yuan J."/>
            <person name="Sun Y."/>
            <person name="Gao Y."/>
            <person name="Zhang L."/>
            <person name="Li S."/>
            <person name="Dai H."/>
            <person name="Hamel J.F."/>
            <person name="Liu C."/>
            <person name="Yu Y."/>
            <person name="Liu S."/>
            <person name="Lin W."/>
            <person name="Guo K."/>
            <person name="Jin S."/>
            <person name="Xu P."/>
            <person name="Storey K.B."/>
            <person name="Huan P."/>
            <person name="Zhang T."/>
            <person name="Zhou Y."/>
            <person name="Zhang J."/>
            <person name="Lin C."/>
            <person name="Li X."/>
            <person name="Xing L."/>
            <person name="Huo D."/>
            <person name="Sun M."/>
            <person name="Wang L."/>
            <person name="Mercier A."/>
            <person name="Li F."/>
            <person name="Yang H."/>
            <person name="Xiang J."/>
        </authorList>
    </citation>
    <scope>NUCLEOTIDE SEQUENCE [LARGE SCALE GENOMIC DNA]</scope>
    <source>
        <strain evidence="7">Shaxun</strain>
        <tissue evidence="7">Muscle</tissue>
    </source>
</reference>
<keyword evidence="3" id="KW-0677">Repeat</keyword>
<keyword evidence="4 5" id="KW-0694">RNA-binding</keyword>
<dbReference type="STRING" id="307972.A0A2G8L2F8"/>
<evidence type="ECO:0000259" key="6">
    <source>
        <dbReference type="PROSITE" id="PS50102"/>
    </source>
</evidence>
<gene>
    <name evidence="7" type="ORF">BSL78_08635</name>
</gene>
<protein>
    <submittedName>
        <fullName evidence="7">Putative DAZ-associated protein 1</fullName>
    </submittedName>
</protein>
<evidence type="ECO:0000313" key="8">
    <source>
        <dbReference type="Proteomes" id="UP000230750"/>
    </source>
</evidence>
<dbReference type="PANTHER" id="PTHR48032:SF18">
    <property type="entry name" value="RRM DOMAIN-CONTAINING PROTEIN"/>
    <property type="match status" value="1"/>
</dbReference>
<accession>A0A2G8L2F8</accession>
<dbReference type="Pfam" id="PF00076">
    <property type="entry name" value="RRM_1"/>
    <property type="match status" value="2"/>
</dbReference>
<comment type="caution">
    <text evidence="7">The sequence shown here is derived from an EMBL/GenBank/DDBJ whole genome shotgun (WGS) entry which is preliminary data.</text>
</comment>
<comment type="subcellular location">
    <subcellularLocation>
        <location evidence="1">Cytoplasm</location>
    </subcellularLocation>
</comment>
<organism evidence="7 8">
    <name type="scientific">Stichopus japonicus</name>
    <name type="common">Sea cucumber</name>
    <dbReference type="NCBI Taxonomy" id="307972"/>
    <lineage>
        <taxon>Eukaryota</taxon>
        <taxon>Metazoa</taxon>
        <taxon>Echinodermata</taxon>
        <taxon>Eleutherozoa</taxon>
        <taxon>Echinozoa</taxon>
        <taxon>Holothuroidea</taxon>
        <taxon>Aspidochirotacea</taxon>
        <taxon>Aspidochirotida</taxon>
        <taxon>Stichopodidae</taxon>
        <taxon>Apostichopus</taxon>
    </lineage>
</organism>
<dbReference type="GO" id="GO:0005737">
    <property type="term" value="C:cytoplasm"/>
    <property type="evidence" value="ECO:0007669"/>
    <property type="project" value="UniProtKB-SubCell"/>
</dbReference>
<evidence type="ECO:0000256" key="5">
    <source>
        <dbReference type="PROSITE-ProRule" id="PRU00176"/>
    </source>
</evidence>
<sequence length="159" mass="17891">MSDEELGKLFIGGVDKDTTEDEFKSHFAKYGELIDCVLMKDSESERNRGFGFVKYKDPENAEDVLNSGDVVLNGKKLDPKKCTPRGSNQRVERKPNVQLADADTPHKIFIGGVPQGINERDITLLFSRFGSVSAVKLAQDPDTKRNKGQWYHFILIKSK</sequence>
<evidence type="ECO:0000256" key="1">
    <source>
        <dbReference type="ARBA" id="ARBA00004496"/>
    </source>
</evidence>
<dbReference type="Gene3D" id="3.30.70.330">
    <property type="match status" value="2"/>
</dbReference>
<keyword evidence="2" id="KW-0963">Cytoplasm</keyword>
<feature type="domain" description="RRM" evidence="6">
    <location>
        <begin position="7"/>
        <end position="96"/>
    </location>
</feature>
<dbReference type="Proteomes" id="UP000230750">
    <property type="component" value="Unassembled WGS sequence"/>
</dbReference>